<accession>A0ABR3AFI5</accession>
<reference evidence="1 2" key="1">
    <citation type="submission" date="2024-05" db="EMBL/GenBank/DDBJ databases">
        <title>A draft genome resource for the thread blight pathogen Marasmius tenuissimus strain MS-2.</title>
        <authorList>
            <person name="Yulfo-Soto G.E."/>
            <person name="Baruah I.K."/>
            <person name="Amoako-Attah I."/>
            <person name="Bukari Y."/>
            <person name="Meinhardt L.W."/>
            <person name="Bailey B.A."/>
            <person name="Cohen S.P."/>
        </authorList>
    </citation>
    <scope>NUCLEOTIDE SEQUENCE [LARGE SCALE GENOMIC DNA]</scope>
    <source>
        <strain evidence="1 2">MS-2</strain>
    </source>
</reference>
<proteinExistence type="predicted"/>
<dbReference type="Proteomes" id="UP001437256">
    <property type="component" value="Unassembled WGS sequence"/>
</dbReference>
<comment type="caution">
    <text evidence="1">The sequence shown here is derived from an EMBL/GenBank/DDBJ whole genome shotgun (WGS) entry which is preliminary data.</text>
</comment>
<gene>
    <name evidence="1" type="ORF">AAF712_001103</name>
</gene>
<name>A0ABR3AFI5_9AGAR</name>
<dbReference type="EMBL" id="JBBXMP010000002">
    <property type="protein sequence ID" value="KAL0072179.1"/>
    <property type="molecule type" value="Genomic_DNA"/>
</dbReference>
<evidence type="ECO:0000313" key="2">
    <source>
        <dbReference type="Proteomes" id="UP001437256"/>
    </source>
</evidence>
<protein>
    <submittedName>
        <fullName evidence="1">Uncharacterized protein</fullName>
    </submittedName>
</protein>
<evidence type="ECO:0000313" key="1">
    <source>
        <dbReference type="EMBL" id="KAL0072179.1"/>
    </source>
</evidence>
<organism evidence="1 2">
    <name type="scientific">Marasmius tenuissimus</name>
    <dbReference type="NCBI Taxonomy" id="585030"/>
    <lineage>
        <taxon>Eukaryota</taxon>
        <taxon>Fungi</taxon>
        <taxon>Dikarya</taxon>
        <taxon>Basidiomycota</taxon>
        <taxon>Agaricomycotina</taxon>
        <taxon>Agaricomycetes</taxon>
        <taxon>Agaricomycetidae</taxon>
        <taxon>Agaricales</taxon>
        <taxon>Marasmiineae</taxon>
        <taxon>Marasmiaceae</taxon>
        <taxon>Marasmius</taxon>
    </lineage>
</organism>
<keyword evidence="2" id="KW-1185">Reference proteome</keyword>
<sequence>MDYLPATTSSALSLLDLILEYNVKTRTVDDYIRALFKAIDSDSEEYSGDPVRIRRFHNVALKSPILHPTHLGSLSKKVHDHLTPSQITQVAHFIKDSTEELWNGYNAERKGKSEKKKRKVDESGGIKPSRYSLAARLFVTGRVAVPILASLSMDSLPRHSKEELTSLLQGFSSETLSTIVSKSTKAVRSALRDEEGEAGSSWADEVVAVAALQMQYALMLHKNLACDDPMPSDKVGSLLDLKKDVTPDFKLELVSLVLYEEICG</sequence>